<gene>
    <name evidence="2" type="ORF">K432DRAFT_395320</name>
</gene>
<keyword evidence="3" id="KW-1185">Reference proteome</keyword>
<protein>
    <submittedName>
        <fullName evidence="2">Uncharacterized protein</fullName>
    </submittedName>
</protein>
<name>A0A8E2JCS6_9PEZI</name>
<sequence length="344" mass="38041">MALDEGSGVTMMVLIMVVVLSATELEVDGEDRLEESKLVDDVDGEDESLELELESELELGLELELGVELELGLELELELESELELGVELGLELELESELELGVELGLELELELESELELGVELGLELELESELELGVELGLELELELELESELELGLELGLEEELELESELELGLELGLELELESELELGLDTVVVDVSGKAAIVWVIVAEYWTTVAVDDGTAGNVMVDVDVDEKAETGSSSDIISYPCGGRYYEDLWRYRGNAIYIGRLTELDRVVDPLDADKIIKQWNVQVNLQEVKLPAKPNQFEFAASKAKVGVAVVPEMEVIRSGEPKRQPDMVRELND</sequence>
<reference evidence="2 3" key="1">
    <citation type="journal article" date="2016" name="Nat. Commun.">
        <title>Ectomycorrhizal ecology is imprinted in the genome of the dominant symbiotic fungus Cenococcum geophilum.</title>
        <authorList>
            <consortium name="DOE Joint Genome Institute"/>
            <person name="Peter M."/>
            <person name="Kohler A."/>
            <person name="Ohm R.A."/>
            <person name="Kuo A."/>
            <person name="Krutzmann J."/>
            <person name="Morin E."/>
            <person name="Arend M."/>
            <person name="Barry K.W."/>
            <person name="Binder M."/>
            <person name="Choi C."/>
            <person name="Clum A."/>
            <person name="Copeland A."/>
            <person name="Grisel N."/>
            <person name="Haridas S."/>
            <person name="Kipfer T."/>
            <person name="LaButti K."/>
            <person name="Lindquist E."/>
            <person name="Lipzen A."/>
            <person name="Maire R."/>
            <person name="Meier B."/>
            <person name="Mihaltcheva S."/>
            <person name="Molinier V."/>
            <person name="Murat C."/>
            <person name="Poggeler S."/>
            <person name="Quandt C.A."/>
            <person name="Sperisen C."/>
            <person name="Tritt A."/>
            <person name="Tisserant E."/>
            <person name="Crous P.W."/>
            <person name="Henrissat B."/>
            <person name="Nehls U."/>
            <person name="Egli S."/>
            <person name="Spatafora J.W."/>
            <person name="Grigoriev I.V."/>
            <person name="Martin F.M."/>
        </authorList>
    </citation>
    <scope>NUCLEOTIDE SEQUENCE [LARGE SCALE GENOMIC DNA]</scope>
    <source>
        <strain evidence="2 3">CBS 459.81</strain>
    </source>
</reference>
<keyword evidence="1" id="KW-0732">Signal</keyword>
<organism evidence="2 3">
    <name type="scientific">Lepidopterella palustris CBS 459.81</name>
    <dbReference type="NCBI Taxonomy" id="1314670"/>
    <lineage>
        <taxon>Eukaryota</taxon>
        <taxon>Fungi</taxon>
        <taxon>Dikarya</taxon>
        <taxon>Ascomycota</taxon>
        <taxon>Pezizomycotina</taxon>
        <taxon>Dothideomycetes</taxon>
        <taxon>Pleosporomycetidae</taxon>
        <taxon>Mytilinidiales</taxon>
        <taxon>Argynnaceae</taxon>
        <taxon>Lepidopterella</taxon>
    </lineage>
</organism>
<feature type="chain" id="PRO_5034764099" evidence="1">
    <location>
        <begin position="30"/>
        <end position="344"/>
    </location>
</feature>
<dbReference type="AlphaFoldDB" id="A0A8E2JCS6"/>
<evidence type="ECO:0000313" key="2">
    <source>
        <dbReference type="EMBL" id="OCK77774.1"/>
    </source>
</evidence>
<dbReference type="Proteomes" id="UP000250266">
    <property type="component" value="Unassembled WGS sequence"/>
</dbReference>
<evidence type="ECO:0000313" key="3">
    <source>
        <dbReference type="Proteomes" id="UP000250266"/>
    </source>
</evidence>
<proteinExistence type="predicted"/>
<feature type="signal peptide" evidence="1">
    <location>
        <begin position="1"/>
        <end position="29"/>
    </location>
</feature>
<accession>A0A8E2JCS6</accession>
<evidence type="ECO:0000256" key="1">
    <source>
        <dbReference type="SAM" id="SignalP"/>
    </source>
</evidence>
<dbReference type="EMBL" id="KV745101">
    <property type="protein sequence ID" value="OCK77774.1"/>
    <property type="molecule type" value="Genomic_DNA"/>
</dbReference>